<dbReference type="eggNOG" id="KOG1089">
    <property type="taxonomic scope" value="Eukaryota"/>
</dbReference>
<dbReference type="InterPro" id="IPR030564">
    <property type="entry name" value="Myotubularin"/>
</dbReference>
<dbReference type="Gene3D" id="2.30.29.30">
    <property type="entry name" value="Pleckstrin-homology domain (PH domain)/Phosphotyrosine-binding domain (PTB)"/>
    <property type="match status" value="1"/>
</dbReference>
<feature type="region of interest" description="Disordered" evidence="4">
    <location>
        <begin position="749"/>
        <end position="831"/>
    </location>
</feature>
<protein>
    <submittedName>
        <fullName evidence="6">Phosphoinositide 3-phosphatase</fullName>
    </submittedName>
</protein>
<dbReference type="VEuPathDB" id="FungiDB:G647_00086"/>
<feature type="compositionally biased region" description="Polar residues" evidence="4">
    <location>
        <begin position="797"/>
        <end position="806"/>
    </location>
</feature>
<dbReference type="GO" id="GO:0016020">
    <property type="term" value="C:membrane"/>
    <property type="evidence" value="ECO:0007669"/>
    <property type="project" value="TreeGrafter"/>
</dbReference>
<dbReference type="PROSITE" id="PS51339">
    <property type="entry name" value="PPASE_MYOTUBULARIN"/>
    <property type="match status" value="1"/>
</dbReference>
<evidence type="ECO:0000256" key="1">
    <source>
        <dbReference type="ARBA" id="ARBA00007471"/>
    </source>
</evidence>
<reference evidence="7" key="1">
    <citation type="submission" date="2015-07" db="EMBL/GenBank/DDBJ databases">
        <authorList>
            <person name="Teixeira M.M."/>
            <person name="Souza R.C."/>
            <person name="Almeida L.G."/>
            <person name="Vicente V.A."/>
            <person name="de Hoog S."/>
            <person name="Bocca A.L."/>
            <person name="de Almeida S.R."/>
            <person name="Vasconcelos A.T."/>
            <person name="Felipe M.S."/>
        </authorList>
    </citation>
    <scope>NUCLEOTIDE SEQUENCE [LARGE SCALE GENOMIC DNA]</scope>
    <source>
        <strain evidence="7">KSF</strain>
    </source>
</reference>
<evidence type="ECO:0000313" key="6">
    <source>
        <dbReference type="EMBL" id="OCT53112.1"/>
    </source>
</evidence>
<dbReference type="InterPro" id="IPR016130">
    <property type="entry name" value="Tyr_Pase_AS"/>
</dbReference>
<dbReference type="GO" id="GO:0046856">
    <property type="term" value="P:phosphatidylinositol dephosphorylation"/>
    <property type="evidence" value="ECO:0007669"/>
    <property type="project" value="TreeGrafter"/>
</dbReference>
<dbReference type="EMBL" id="LGRB01000008">
    <property type="protein sequence ID" value="OCT53112.1"/>
    <property type="molecule type" value="Genomic_DNA"/>
</dbReference>
<feature type="domain" description="Myotubularin phosphatase" evidence="5">
    <location>
        <begin position="137"/>
        <end position="682"/>
    </location>
</feature>
<feature type="region of interest" description="Disordered" evidence="4">
    <location>
        <begin position="522"/>
        <end position="543"/>
    </location>
</feature>
<dbReference type="Proteomes" id="UP000094526">
    <property type="component" value="Unassembled WGS sequence"/>
</dbReference>
<dbReference type="InterPro" id="IPR010569">
    <property type="entry name" value="Myotubularin-like_Pase_dom"/>
</dbReference>
<dbReference type="Pfam" id="PF06602">
    <property type="entry name" value="Myotub-related"/>
    <property type="match status" value="1"/>
</dbReference>
<organism evidence="6 7">
    <name type="scientific">Cladophialophora carrionii</name>
    <dbReference type="NCBI Taxonomy" id="86049"/>
    <lineage>
        <taxon>Eukaryota</taxon>
        <taxon>Fungi</taxon>
        <taxon>Dikarya</taxon>
        <taxon>Ascomycota</taxon>
        <taxon>Pezizomycotina</taxon>
        <taxon>Eurotiomycetes</taxon>
        <taxon>Chaetothyriomycetidae</taxon>
        <taxon>Chaetothyriales</taxon>
        <taxon>Herpotrichiellaceae</taxon>
        <taxon>Cladophialophora</taxon>
    </lineage>
</organism>
<comment type="caution">
    <text evidence="6">The sequence shown here is derived from an EMBL/GenBank/DDBJ whole genome shotgun (WGS) entry which is preliminary data.</text>
</comment>
<name>A0A1C1CX66_9EURO</name>
<keyword evidence="7" id="KW-1185">Reference proteome</keyword>
<feature type="region of interest" description="Disordered" evidence="4">
    <location>
        <begin position="692"/>
        <end position="712"/>
    </location>
</feature>
<dbReference type="PANTHER" id="PTHR10807">
    <property type="entry name" value="MYOTUBULARIN-RELATED"/>
    <property type="match status" value="1"/>
</dbReference>
<dbReference type="PANTHER" id="PTHR10807:SF128">
    <property type="entry name" value="PHOSPHATIDYLINOSITOL-3,5-BISPHOSPHATE 3-PHOSPHATASE"/>
    <property type="match status" value="1"/>
</dbReference>
<dbReference type="AlphaFoldDB" id="A0A1C1CX66"/>
<sequence length="980" mass="109606">MAMERTRIAKVDDVTLSRRGTQVNGTLHLTPHHIIFVHAPPPAPDGSRARPRETWITYPIIHFCTFRPSPTASRQPSCIRLRCRDFNFYCFYFNDDRKARDVYDSVKAWTCKLSGIEKLYAFSYHPTGPEKDVQGQGWALYDPMREWRRMGLGDEKRQTNWRISTINKDYQFSPTYPAVLAVPANISDNTLNYAGRYRSRARIPVLTYLHPVNDCTITRSSQPLVGVRGNRSIQDEKLVAAIFNTTRAERPLSAYSSPPPEREESGSSKDTNCSVVLDEQISQADAEAVEDAIISRFRGDDDAPEGSDDKRPMVYGAQQRNMIVDARPTINALVMQTQGMGSEDMSHYKFATKAYLGIDNIHVMRDSLQKVIDALKDSDLTPLGPNQELLQKSNWLKHIGLILDGSALIARQVGLQHSHVLIHCSDGWDRTSQLSSISQICLDPYYRTLEGFMVLVEKDWLSFGHMFKHRSGFLSSEKWFQIENERIGRGSDDVEDRDQKSGAMATFENAFLSAKGFFSNSKNNDSRESINVDSDADAGTAANYDSESQVARRIVSGAHKKEKDKVVTKVKETSPVFHQFLDATYQLLYQYPTRFEFTERFLRRLLYHLYSCQYGTFLGDNERERKELHLAERTRSVWDYFLARKEEFLNPKYDPTIDDNVRGRERLMFPKPDEVRWWNELFARTDEEMNVKTQPVAATRPDGTSDADGSELWTSVPASQAGYSSSASAPVSRARTPVLVGVETSEATVDLASSPRAHNEDAHGSKLPGLGVDKTRSAARSRSPSSMSQQPHSRSRTPITGSSAKPSESEDAVSRKDHVLAGPSNEPSPERIMSDRLRAIKDDSQAGTANVLSTSDQSTVMIHHFPHGAEAKAAPLPGSPSLLPGQGDRIEGAIDADHSAAEITPQEQSTPLPDEKGNDTVEAESEPESKPAGAQLEPLGVADDLDPLGLGEVKDMPAAQSSLSMRARERRREQLELLMK</sequence>
<dbReference type="STRING" id="86049.A0A1C1CX66"/>
<dbReference type="SUPFAM" id="SSF50729">
    <property type="entry name" value="PH domain-like"/>
    <property type="match status" value="1"/>
</dbReference>
<dbReference type="VEuPathDB" id="FungiDB:CLCR_09528"/>
<feature type="region of interest" description="Disordered" evidence="4">
    <location>
        <begin position="870"/>
        <end position="889"/>
    </location>
</feature>
<evidence type="ECO:0000256" key="2">
    <source>
        <dbReference type="PIRSR" id="PIRSR630564-1"/>
    </source>
</evidence>
<dbReference type="InterPro" id="IPR029021">
    <property type="entry name" value="Prot-tyrosine_phosphatase-like"/>
</dbReference>
<dbReference type="PROSITE" id="PS00383">
    <property type="entry name" value="TYR_PHOSPHATASE_1"/>
    <property type="match status" value="1"/>
</dbReference>
<proteinExistence type="inferred from homology"/>
<dbReference type="SUPFAM" id="SSF52799">
    <property type="entry name" value="(Phosphotyrosine protein) phosphatases II"/>
    <property type="match status" value="1"/>
</dbReference>
<feature type="region of interest" description="Disordered" evidence="4">
    <location>
        <begin position="902"/>
        <end position="980"/>
    </location>
</feature>
<feature type="binding site" evidence="3">
    <location>
        <begin position="360"/>
        <end position="361"/>
    </location>
    <ligand>
        <name>substrate</name>
    </ligand>
</feature>
<evidence type="ECO:0000256" key="3">
    <source>
        <dbReference type="PIRSR" id="PIRSR630564-2"/>
    </source>
</evidence>
<evidence type="ECO:0000259" key="5">
    <source>
        <dbReference type="PROSITE" id="PS51339"/>
    </source>
</evidence>
<evidence type="ECO:0000313" key="7">
    <source>
        <dbReference type="Proteomes" id="UP000094526"/>
    </source>
</evidence>
<gene>
    <name evidence="6" type="ORF">CLCR_09528</name>
</gene>
<accession>A0A1C1CX66</accession>
<feature type="active site" description="Phosphocysteine intermediate" evidence="2">
    <location>
        <position position="424"/>
    </location>
</feature>
<feature type="region of interest" description="Disordered" evidence="4">
    <location>
        <begin position="250"/>
        <end position="272"/>
    </location>
</feature>
<comment type="similarity">
    <text evidence="1">Belongs to the protein-tyrosine phosphatase family. Non-receptor class myotubularin subfamily.</text>
</comment>
<dbReference type="Pfam" id="PF21098">
    <property type="entry name" value="PH-GRAM_MTMR6-like"/>
    <property type="match status" value="1"/>
</dbReference>
<evidence type="ECO:0000256" key="4">
    <source>
        <dbReference type="SAM" id="MobiDB-lite"/>
    </source>
</evidence>
<dbReference type="OrthoDB" id="271628at2759"/>
<dbReference type="GO" id="GO:0005737">
    <property type="term" value="C:cytoplasm"/>
    <property type="evidence" value="ECO:0007669"/>
    <property type="project" value="TreeGrafter"/>
</dbReference>
<dbReference type="InterPro" id="IPR011993">
    <property type="entry name" value="PH-like_dom_sf"/>
</dbReference>
<feature type="compositionally biased region" description="Basic and acidic residues" evidence="4">
    <location>
        <begin position="966"/>
        <end position="980"/>
    </location>
</feature>
<feature type="compositionally biased region" description="Low complexity" evidence="4">
    <location>
        <begin position="778"/>
        <end position="792"/>
    </location>
</feature>
<dbReference type="InterPro" id="IPR048994">
    <property type="entry name" value="PH-GRAM_MTMR6-9"/>
</dbReference>
<feature type="compositionally biased region" description="Low complexity" evidence="4">
    <location>
        <begin position="875"/>
        <end position="885"/>
    </location>
</feature>
<dbReference type="GO" id="GO:0004438">
    <property type="term" value="F:phosphatidylinositol-3-phosphate phosphatase activity"/>
    <property type="evidence" value="ECO:0007669"/>
    <property type="project" value="TreeGrafter"/>
</dbReference>
<feature type="binding site" evidence="3">
    <location>
        <begin position="424"/>
        <end position="430"/>
    </location>
    <ligand>
        <name>substrate</name>
    </ligand>
</feature>